<dbReference type="InterPro" id="IPR007411">
    <property type="entry name" value="EpmC"/>
</dbReference>
<dbReference type="EMBL" id="UOFC01000146">
    <property type="protein sequence ID" value="VAW47424.1"/>
    <property type="molecule type" value="Genomic_DNA"/>
</dbReference>
<proteinExistence type="predicted"/>
<keyword evidence="1" id="KW-0251">Elongation factor</keyword>
<dbReference type="GO" id="GO:0003746">
    <property type="term" value="F:translation elongation factor activity"/>
    <property type="evidence" value="ECO:0007669"/>
    <property type="project" value="UniProtKB-KW"/>
</dbReference>
<keyword evidence="1" id="KW-0648">Protein biosynthesis</keyword>
<dbReference type="AlphaFoldDB" id="A0A3B0WUQ5"/>
<protein>
    <submittedName>
        <fullName evidence="1">Translation elongation factor P Lys34 hydroxylase</fullName>
    </submittedName>
</protein>
<evidence type="ECO:0000313" key="1">
    <source>
        <dbReference type="EMBL" id="VAW47424.1"/>
    </source>
</evidence>
<accession>A0A3B0WUQ5</accession>
<reference evidence="1" key="1">
    <citation type="submission" date="2018-06" db="EMBL/GenBank/DDBJ databases">
        <authorList>
            <person name="Zhirakovskaya E."/>
        </authorList>
    </citation>
    <scope>NUCLEOTIDE SEQUENCE</scope>
</reference>
<dbReference type="Pfam" id="PF04315">
    <property type="entry name" value="EpmC"/>
    <property type="match status" value="1"/>
</dbReference>
<organism evidence="1">
    <name type="scientific">hydrothermal vent metagenome</name>
    <dbReference type="NCBI Taxonomy" id="652676"/>
    <lineage>
        <taxon>unclassified sequences</taxon>
        <taxon>metagenomes</taxon>
        <taxon>ecological metagenomes</taxon>
    </lineage>
</organism>
<gene>
    <name evidence="1" type="ORF">MNBD_GAMMA03-668</name>
</gene>
<sequence>MSTNSITTHTPNIIVSLFNQQFLTSHNTQLVCCEKEPIYRPANASYPHHRIIFAHGFFASALHEIAHWCIAGKERRLLEDFGYWYQPDGRTSKQQAEFEKVEIKPQALEWIFSQSADFTFHFSADNLTNNFGASKAFQKAVLVQIQTYLTNGLPQRAQHWSDCLIKHFRPNKPLQVNEFVLKNSHPCD</sequence>
<name>A0A3B0WUQ5_9ZZZZ</name>